<keyword evidence="4" id="KW-0325">Glycoprotein</keyword>
<evidence type="ECO:0000256" key="7">
    <source>
        <dbReference type="PROSITE-ProRule" id="PRU00076"/>
    </source>
</evidence>
<dbReference type="InterPro" id="IPR017972">
    <property type="entry name" value="Cyt_P450_CS"/>
</dbReference>
<evidence type="ECO:0000256" key="4">
    <source>
        <dbReference type="ARBA" id="ARBA00023180"/>
    </source>
</evidence>
<evidence type="ECO:0000256" key="6">
    <source>
        <dbReference type="ARBA" id="ARBA00048679"/>
    </source>
</evidence>
<dbReference type="InterPro" id="IPR000858">
    <property type="entry name" value="S_locus_glycoprot_dom"/>
</dbReference>
<dbReference type="InterPro" id="IPR000742">
    <property type="entry name" value="EGF"/>
</dbReference>
<dbReference type="InterPro" id="IPR036426">
    <property type="entry name" value="Bulb-type_lectin_dom_sf"/>
</dbReference>
<name>A0ABR2Q9Z0_9ROSI</name>
<dbReference type="Gene3D" id="1.10.510.10">
    <property type="entry name" value="Transferase(Phosphotransferase) domain 1"/>
    <property type="match status" value="3"/>
</dbReference>
<dbReference type="Gene3D" id="2.90.10.10">
    <property type="entry name" value="Bulb-type lectin domain"/>
    <property type="match status" value="3"/>
</dbReference>
<dbReference type="Proteomes" id="UP001396334">
    <property type="component" value="Unassembled WGS sequence"/>
</dbReference>
<feature type="domain" description="Bulb-type lectin" evidence="12">
    <location>
        <begin position="526"/>
        <end position="647"/>
    </location>
</feature>
<evidence type="ECO:0000256" key="3">
    <source>
        <dbReference type="ARBA" id="ARBA00023157"/>
    </source>
</evidence>
<sequence length="1902" mass="213653">MGFYFYSACCLFIIFSKATTAIDTISPSESLSDGRTLISSDGSFALGFFSPGTSKNRYLGIWYNNIPIQNVVWVANRVNPVNDSTGLLKIETSGKIVLRVQNTTAVWSTNTTASVQNPVLQLLDSRNLVVRDGNDSNPENYYWQSFDYPSDTMLPGMKIGIDLRTGLHRILAAWKSWDDPSPGDLTYGVELEGNPEMVLRKGVEKYYRSGLWNGDGFSGSPNLRSNPIFDYDFAWNETEVYYIYFLKNKSVMSRFVLNQTESVRQRYTWNPETQTWKLFSIMPSDYCDRCGLCGPNGNCDNNKLPACQCLTRFKPKLLERWNSSDWSDGCIHSKPLNCQTGDGFIKIGKVKTPDTTNSWVNKTMNLKECRAKCLRNCYCMAYTNLDVTRGGSGCAMWFGDLDDIKQFESDGQDLYIRVSASEAEQKKRAKVKLGIILGTVIAALLGTFGGEQTHANTNRVVGTYGYMAPEYATDGIFSVKSDVFSFGIVLLEIISGRKNRGFYHANQSGNLIEHAWRLWEEVSTAIDTISVSESLTDSMTLVSNDESFALGFFSPGTSNNRYLGIWYHNDPMQTVVWVANRVNPINDSTGMLKIESSGRVVLQVQNTTAVWSTNTTASVQNPVLQLLDSGNLVVRDEKDSNPEHYLWQSFDYPSDTMLPGMKIGIDLRTGFQRRLTAWKSWDDPSPGDLTYGVELEGGPEMGLWKGLRKYAMSGLWLGDRFSGIRDVRSNSIYDYNFVWNKKEAYYIFSLKNKSVLSRVVLNQTESVRKRYAWNPENQAWDMFSKRPSDDCDIYGLCGPNGNCDYNKLPICQCLRAFSPKWPEKWKSSDYSGGCIHNKPLNCQTGDGFIPIMRVKSPDITNLQVNKATNLKECEAECSKNCSCMAYTNLDFTRGGDSSCAMWYGGLVDIKQFQSDSDGMKLFIRVSASETEHRKKADVKLALILATVIAAFSGFLLVVSYISRRRRKLQASTTIDTISRSESLTDGKTLVSNGGSFALGFFSPDTSNSNNRYLGIWYHNDPNQTVVWVANRINPINGSTGVLKIESSGKIVLQVQNTTAVWSTNSTVSVEDPVLQLLDSGNLVLRDGNDINPENHLWQSFDYPSDTMLPGMKIGVDLRTSFDRRLSAWKNWDDPSPGDLTYGVELEGSPEMVLMKGLEKYYLTGLWIGSGFSGVRDVRSNPIFDYDFVWNETEIYFTFSLKSKSLMSRVVLNQTESVRKRYTWNPESQTWELFSMRPSDYCDRYGLCGPNGNCDYNKLPVCQCLTGFRPKWPKRWNTSEYSGGCIHIKPLNCQTGDEFITIRRVKSPAITNPWVHKTMNLKECKAECSRNCSCMAYSNLDVTGGDGSGCAMWFGDLVDIKQFQSDSDGMDLYIRVSASETELKKKAKVKLAIILAPVIAALLGLLLVVCYIRGTRRKLEGEGGFGPVYKGTLANGQEIAVKRLSKSSGQGLNEFKNEVKLIAKLQHRNLVRLLGCCIHGEERMLVYEYMPNGSLDSFIFDQTRREELTWYFGMARTFGGDQTEANTNKIVGTYGYMAPEYAIDGLFSIWRLWTEGKPSDAAYEFLAETGDVPELLRSIHISLLCVQQHPEERPSMSSVVLMLGSHNELPSPKQPGFLFYNKPFEAYPSPDNNESSSRNEISSLQTPRDSLIVQLIIKGANFQFILFGAGRRKCPGILFGSVQNPVLLLLDSGNLVVRDENDSSPESYVWQSFDYPSDTSLPGMKVGVDLRTGFDRRLSSRKNWDDPSPGDLTYGVGIEGSPEIVLRKGLEKLSVSGLWNGNGFNGAPNLRSSSIFGYDFVWNENDVYYIFFLKNKSVMSRGVLNETQNARERYTWNAETQTWQLSLILPNGYCDIYGHCGPNGNCDDNKLPACQCLTQFRPKNGPKDGTLRTIREGVYTLSH</sequence>
<feature type="signal peptide" evidence="9">
    <location>
        <begin position="1"/>
        <end position="21"/>
    </location>
</feature>
<feature type="domain" description="Protein kinase" evidence="10">
    <location>
        <begin position="1413"/>
        <end position="1902"/>
    </location>
</feature>
<evidence type="ECO:0000256" key="5">
    <source>
        <dbReference type="ARBA" id="ARBA00047899"/>
    </source>
</evidence>
<feature type="transmembrane region" description="Helical" evidence="8">
    <location>
        <begin position="940"/>
        <end position="961"/>
    </location>
</feature>
<feature type="domain" description="EGF-like" evidence="11">
    <location>
        <begin position="787"/>
        <end position="823"/>
    </location>
</feature>
<reference evidence="14 15" key="1">
    <citation type="journal article" date="2024" name="G3 (Bethesda)">
        <title>Genome assembly of Hibiscus sabdariffa L. provides insights into metabolisms of medicinal natural products.</title>
        <authorList>
            <person name="Kim T."/>
        </authorList>
    </citation>
    <scope>NUCLEOTIDE SEQUENCE [LARGE SCALE GENOMIC DNA]</scope>
    <source>
        <strain evidence="14">TK-2024</strain>
        <tissue evidence="14">Old leaves</tissue>
    </source>
</reference>
<dbReference type="InterPro" id="IPR001245">
    <property type="entry name" value="Ser-Thr/Tyr_kinase_cat_dom"/>
</dbReference>
<keyword evidence="8" id="KW-1133">Transmembrane helix</keyword>
<gene>
    <name evidence="14" type="ORF">V6N11_020955</name>
</gene>
<dbReference type="InterPro" id="IPR000719">
    <property type="entry name" value="Prot_kinase_dom"/>
</dbReference>
<proteinExistence type="predicted"/>
<dbReference type="PROSITE" id="PS50948">
    <property type="entry name" value="PAN"/>
    <property type="match status" value="3"/>
</dbReference>
<dbReference type="SUPFAM" id="SSF51110">
    <property type="entry name" value="alpha-D-mannose-specific plant lectins"/>
    <property type="match status" value="4"/>
</dbReference>
<evidence type="ECO:0000259" key="12">
    <source>
        <dbReference type="PROSITE" id="PS50927"/>
    </source>
</evidence>
<dbReference type="Pfam" id="PF01453">
    <property type="entry name" value="B_lectin"/>
    <property type="match status" value="4"/>
</dbReference>
<feature type="chain" id="PRO_5045870326" description="non-specific serine/threonine protein kinase" evidence="9">
    <location>
        <begin position="22"/>
        <end position="1902"/>
    </location>
</feature>
<dbReference type="CDD" id="cd01098">
    <property type="entry name" value="PAN_AP_plant"/>
    <property type="match status" value="3"/>
</dbReference>
<dbReference type="Gene3D" id="3.50.4.10">
    <property type="entry name" value="Hepatocyte Growth Factor"/>
    <property type="match status" value="1"/>
</dbReference>
<dbReference type="Pfam" id="PF00954">
    <property type="entry name" value="S_locus_glycop"/>
    <property type="match status" value="4"/>
</dbReference>
<dbReference type="CDD" id="cd00028">
    <property type="entry name" value="B_lectin"/>
    <property type="match status" value="3"/>
</dbReference>
<comment type="caution">
    <text evidence="7">Lacks conserved residue(s) required for the propagation of feature annotation.</text>
</comment>
<evidence type="ECO:0000313" key="15">
    <source>
        <dbReference type="Proteomes" id="UP001396334"/>
    </source>
</evidence>
<dbReference type="SMART" id="SM00108">
    <property type="entry name" value="B_lectin"/>
    <property type="match status" value="4"/>
</dbReference>
<dbReference type="InterPro" id="IPR001480">
    <property type="entry name" value="Bulb-type_lectin_dom"/>
</dbReference>
<organism evidence="14 15">
    <name type="scientific">Hibiscus sabdariffa</name>
    <name type="common">roselle</name>
    <dbReference type="NCBI Taxonomy" id="183260"/>
    <lineage>
        <taxon>Eukaryota</taxon>
        <taxon>Viridiplantae</taxon>
        <taxon>Streptophyta</taxon>
        <taxon>Embryophyta</taxon>
        <taxon>Tracheophyta</taxon>
        <taxon>Spermatophyta</taxon>
        <taxon>Magnoliopsida</taxon>
        <taxon>eudicotyledons</taxon>
        <taxon>Gunneridae</taxon>
        <taxon>Pentapetalae</taxon>
        <taxon>rosids</taxon>
        <taxon>malvids</taxon>
        <taxon>Malvales</taxon>
        <taxon>Malvaceae</taxon>
        <taxon>Malvoideae</taxon>
        <taxon>Hibiscus</taxon>
    </lineage>
</organism>
<dbReference type="Pfam" id="PF07714">
    <property type="entry name" value="PK_Tyr_Ser-Thr"/>
    <property type="match status" value="2"/>
</dbReference>
<dbReference type="InterPro" id="IPR011009">
    <property type="entry name" value="Kinase-like_dom_sf"/>
</dbReference>
<dbReference type="PROSITE" id="PS50026">
    <property type="entry name" value="EGF_3"/>
    <property type="match status" value="1"/>
</dbReference>
<comment type="caution">
    <text evidence="14">The sequence shown here is derived from an EMBL/GenBank/DDBJ whole genome shotgun (WGS) entry which is preliminary data.</text>
</comment>
<feature type="domain" description="Apple" evidence="13">
    <location>
        <begin position="1292"/>
        <end position="1376"/>
    </location>
</feature>
<comment type="catalytic activity">
    <reaction evidence="6">
        <text>L-seryl-[protein] + ATP = O-phospho-L-seryl-[protein] + ADP + H(+)</text>
        <dbReference type="Rhea" id="RHEA:17989"/>
        <dbReference type="Rhea" id="RHEA-COMP:9863"/>
        <dbReference type="Rhea" id="RHEA-COMP:11604"/>
        <dbReference type="ChEBI" id="CHEBI:15378"/>
        <dbReference type="ChEBI" id="CHEBI:29999"/>
        <dbReference type="ChEBI" id="CHEBI:30616"/>
        <dbReference type="ChEBI" id="CHEBI:83421"/>
        <dbReference type="ChEBI" id="CHEBI:456216"/>
        <dbReference type="EC" id="2.7.11.1"/>
    </reaction>
</comment>
<feature type="transmembrane region" description="Helical" evidence="8">
    <location>
        <begin position="1390"/>
        <end position="1413"/>
    </location>
</feature>
<dbReference type="Pfam" id="PF08276">
    <property type="entry name" value="PAN_2"/>
    <property type="match status" value="3"/>
</dbReference>
<feature type="domain" description="Apple" evidence="13">
    <location>
        <begin position="338"/>
        <end position="419"/>
    </location>
</feature>
<evidence type="ECO:0000313" key="14">
    <source>
        <dbReference type="EMBL" id="KAK8997479.1"/>
    </source>
</evidence>
<dbReference type="SUPFAM" id="SSF56112">
    <property type="entry name" value="Protein kinase-like (PK-like)"/>
    <property type="match status" value="2"/>
</dbReference>
<dbReference type="SMART" id="SM00473">
    <property type="entry name" value="PAN_AP"/>
    <property type="match status" value="3"/>
</dbReference>
<evidence type="ECO:0000259" key="13">
    <source>
        <dbReference type="PROSITE" id="PS50948"/>
    </source>
</evidence>
<evidence type="ECO:0000256" key="9">
    <source>
        <dbReference type="SAM" id="SignalP"/>
    </source>
</evidence>
<dbReference type="EMBL" id="JBBPBN010000043">
    <property type="protein sequence ID" value="KAK8997479.1"/>
    <property type="molecule type" value="Genomic_DNA"/>
</dbReference>
<evidence type="ECO:0000259" key="11">
    <source>
        <dbReference type="PROSITE" id="PS50026"/>
    </source>
</evidence>
<evidence type="ECO:0000259" key="10">
    <source>
        <dbReference type="PROSITE" id="PS50011"/>
    </source>
</evidence>
<evidence type="ECO:0000256" key="8">
    <source>
        <dbReference type="SAM" id="Phobius"/>
    </source>
</evidence>
<keyword evidence="8" id="KW-0812">Transmembrane</keyword>
<keyword evidence="2 9" id="KW-0732">Signal</keyword>
<feature type="domain" description="Apple" evidence="13">
    <location>
        <begin position="842"/>
        <end position="926"/>
    </location>
</feature>
<keyword evidence="7" id="KW-0245">EGF-like domain</keyword>
<evidence type="ECO:0000256" key="2">
    <source>
        <dbReference type="ARBA" id="ARBA00022729"/>
    </source>
</evidence>
<dbReference type="InterPro" id="IPR003609">
    <property type="entry name" value="Pan_app"/>
</dbReference>
<keyword evidence="3" id="KW-1015">Disulfide bond</keyword>
<feature type="domain" description="Bulb-type lectin" evidence="12">
    <location>
        <begin position="974"/>
        <end position="1097"/>
    </location>
</feature>
<dbReference type="PROSITE" id="PS50011">
    <property type="entry name" value="PROTEIN_KINASE_DOM"/>
    <property type="match status" value="1"/>
</dbReference>
<dbReference type="PROSITE" id="PS00086">
    <property type="entry name" value="CYTOCHROME_P450"/>
    <property type="match status" value="1"/>
</dbReference>
<dbReference type="PANTHER" id="PTHR32444">
    <property type="entry name" value="BULB-TYPE LECTIN DOMAIN-CONTAINING PROTEIN"/>
    <property type="match status" value="1"/>
</dbReference>
<keyword evidence="15" id="KW-1185">Reference proteome</keyword>
<dbReference type="EC" id="2.7.11.1" evidence="1"/>
<accession>A0ABR2Q9Z0</accession>
<dbReference type="PROSITE" id="PS50927">
    <property type="entry name" value="BULB_LECTIN"/>
    <property type="match status" value="3"/>
</dbReference>
<evidence type="ECO:0000256" key="1">
    <source>
        <dbReference type="ARBA" id="ARBA00012513"/>
    </source>
</evidence>
<feature type="domain" description="Bulb-type lectin" evidence="12">
    <location>
        <begin position="22"/>
        <end position="143"/>
    </location>
</feature>
<protein>
    <recommendedName>
        <fullName evidence="1">non-specific serine/threonine protein kinase</fullName>
        <ecNumber evidence="1">2.7.11.1</ecNumber>
    </recommendedName>
</protein>
<dbReference type="PANTHER" id="PTHR32444:SF234">
    <property type="entry name" value="RECEPTOR-LIKE SERINE_THREONINE-PROTEIN KINASE"/>
    <property type="match status" value="1"/>
</dbReference>
<comment type="catalytic activity">
    <reaction evidence="5">
        <text>L-threonyl-[protein] + ATP = O-phospho-L-threonyl-[protein] + ADP + H(+)</text>
        <dbReference type="Rhea" id="RHEA:46608"/>
        <dbReference type="Rhea" id="RHEA-COMP:11060"/>
        <dbReference type="Rhea" id="RHEA-COMP:11605"/>
        <dbReference type="ChEBI" id="CHEBI:15378"/>
        <dbReference type="ChEBI" id="CHEBI:30013"/>
        <dbReference type="ChEBI" id="CHEBI:30616"/>
        <dbReference type="ChEBI" id="CHEBI:61977"/>
        <dbReference type="ChEBI" id="CHEBI:456216"/>
        <dbReference type="EC" id="2.7.11.1"/>
    </reaction>
</comment>
<keyword evidence="8" id="KW-0472">Membrane</keyword>